<gene>
    <name evidence="3" type="ORF">QYT958_LOCUS37943</name>
</gene>
<protein>
    <submittedName>
        <fullName evidence="3">Uncharacterized protein</fullName>
    </submittedName>
</protein>
<dbReference type="Proteomes" id="UP000663848">
    <property type="component" value="Unassembled WGS sequence"/>
</dbReference>
<dbReference type="AlphaFoldDB" id="A0A822A7W1"/>
<proteinExistence type="predicted"/>
<accession>A0A822A7W1</accession>
<name>A0A822A7W1_9BILA</name>
<feature type="non-terminal residue" evidence="3">
    <location>
        <position position="158"/>
    </location>
</feature>
<evidence type="ECO:0000256" key="2">
    <source>
        <dbReference type="SAM" id="MobiDB-lite"/>
    </source>
</evidence>
<sequence length="158" mass="18331">MAELTRQRLAIYRQRLEDSKKQLDIKIDELELKKSSLEHHTSHYSTLEFTPRAEVIRHAKSFLSTSAENLSNIPLQDSVSSHPHLLDVSFLTSTPSNQTIGLPPRYPRSPRLPQPYQSPDTYRTVYRPTPRYPSAVALNTDQRYDFPRYRTTSYVTPN</sequence>
<feature type="coiled-coil region" evidence="1">
    <location>
        <begin position="2"/>
        <end position="40"/>
    </location>
</feature>
<feature type="region of interest" description="Disordered" evidence="2">
    <location>
        <begin position="96"/>
        <end position="129"/>
    </location>
</feature>
<feature type="compositionally biased region" description="Pro residues" evidence="2">
    <location>
        <begin position="104"/>
        <end position="113"/>
    </location>
</feature>
<keyword evidence="1" id="KW-0175">Coiled coil</keyword>
<organism evidence="3 4">
    <name type="scientific">Rotaria socialis</name>
    <dbReference type="NCBI Taxonomy" id="392032"/>
    <lineage>
        <taxon>Eukaryota</taxon>
        <taxon>Metazoa</taxon>
        <taxon>Spiralia</taxon>
        <taxon>Gnathifera</taxon>
        <taxon>Rotifera</taxon>
        <taxon>Eurotatoria</taxon>
        <taxon>Bdelloidea</taxon>
        <taxon>Philodinida</taxon>
        <taxon>Philodinidae</taxon>
        <taxon>Rotaria</taxon>
    </lineage>
</organism>
<reference evidence="3" key="1">
    <citation type="submission" date="2021-02" db="EMBL/GenBank/DDBJ databases">
        <authorList>
            <person name="Nowell W R."/>
        </authorList>
    </citation>
    <scope>NUCLEOTIDE SEQUENCE</scope>
</reference>
<evidence type="ECO:0000313" key="4">
    <source>
        <dbReference type="Proteomes" id="UP000663848"/>
    </source>
</evidence>
<evidence type="ECO:0000313" key="3">
    <source>
        <dbReference type="EMBL" id="CAF4999302.1"/>
    </source>
</evidence>
<comment type="caution">
    <text evidence="3">The sequence shown here is derived from an EMBL/GenBank/DDBJ whole genome shotgun (WGS) entry which is preliminary data.</text>
</comment>
<evidence type="ECO:0000256" key="1">
    <source>
        <dbReference type="SAM" id="Coils"/>
    </source>
</evidence>
<dbReference type="EMBL" id="CAJOBR010032447">
    <property type="protein sequence ID" value="CAF4999302.1"/>
    <property type="molecule type" value="Genomic_DNA"/>
</dbReference>